<feature type="chain" id="PRO_5035878498" description="ethanolamine kinase" evidence="6">
    <location>
        <begin position="25"/>
        <end position="354"/>
    </location>
</feature>
<dbReference type="AlphaFoldDB" id="A0A8S4NMC9"/>
<comment type="caution">
    <text evidence="7">The sequence shown here is derived from an EMBL/GenBank/DDBJ whole genome shotgun (WGS) entry which is preliminary data.</text>
</comment>
<keyword evidence="2" id="KW-1208">Phospholipid metabolism</keyword>
<protein>
    <recommendedName>
        <fullName evidence="5">ethanolamine kinase</fullName>
        <ecNumber evidence="5">2.7.1.82</ecNumber>
    </recommendedName>
</protein>
<comment type="similarity">
    <text evidence="4">Belongs to the choline/ethanolamine kinase family.</text>
</comment>
<dbReference type="OrthoDB" id="10267235at2759"/>
<evidence type="ECO:0000256" key="5">
    <source>
        <dbReference type="ARBA" id="ARBA00038874"/>
    </source>
</evidence>
<dbReference type="GO" id="GO:0006646">
    <property type="term" value="P:phosphatidylethanolamine biosynthetic process"/>
    <property type="evidence" value="ECO:0007669"/>
    <property type="project" value="TreeGrafter"/>
</dbReference>
<dbReference type="EC" id="2.7.1.82" evidence="5"/>
<reference evidence="7" key="1">
    <citation type="submission" date="2022-03" db="EMBL/GenBank/DDBJ databases">
        <authorList>
            <person name="Martin C."/>
        </authorList>
    </citation>
    <scope>NUCLEOTIDE SEQUENCE</scope>
</reference>
<dbReference type="InterPro" id="IPR011009">
    <property type="entry name" value="Kinase-like_dom_sf"/>
</dbReference>
<evidence type="ECO:0000313" key="8">
    <source>
        <dbReference type="Proteomes" id="UP000749559"/>
    </source>
</evidence>
<dbReference type="Pfam" id="PF01633">
    <property type="entry name" value="Choline_kinase"/>
    <property type="match status" value="1"/>
</dbReference>
<evidence type="ECO:0000256" key="4">
    <source>
        <dbReference type="ARBA" id="ARBA00038211"/>
    </source>
</evidence>
<dbReference type="GO" id="GO:0005737">
    <property type="term" value="C:cytoplasm"/>
    <property type="evidence" value="ECO:0007669"/>
    <property type="project" value="TreeGrafter"/>
</dbReference>
<dbReference type="PANTHER" id="PTHR22603">
    <property type="entry name" value="CHOLINE/ETHANOALAMINE KINASE"/>
    <property type="match status" value="1"/>
</dbReference>
<evidence type="ECO:0000256" key="2">
    <source>
        <dbReference type="ARBA" id="ARBA00023264"/>
    </source>
</evidence>
<proteinExistence type="inferred from homology"/>
<evidence type="ECO:0000256" key="6">
    <source>
        <dbReference type="SAM" id="SignalP"/>
    </source>
</evidence>
<dbReference type="EMBL" id="CAIIXF020000005">
    <property type="protein sequence ID" value="CAH1782920.1"/>
    <property type="molecule type" value="Genomic_DNA"/>
</dbReference>
<dbReference type="Proteomes" id="UP000749559">
    <property type="component" value="Unassembled WGS sequence"/>
</dbReference>
<comment type="pathway">
    <text evidence="3">Phospholipid metabolism; phosphatidylethanolamine biosynthesis; phosphatidylethanolamine from ethanolamine: step 1/3.</text>
</comment>
<dbReference type="GO" id="GO:0004305">
    <property type="term" value="F:ethanolamine kinase activity"/>
    <property type="evidence" value="ECO:0007669"/>
    <property type="project" value="UniProtKB-EC"/>
</dbReference>
<keyword evidence="1" id="KW-0443">Lipid metabolism</keyword>
<dbReference type="Gene3D" id="3.90.1200.10">
    <property type="match status" value="1"/>
</dbReference>
<keyword evidence="1" id="KW-0594">Phospholipid biosynthesis</keyword>
<evidence type="ECO:0000256" key="1">
    <source>
        <dbReference type="ARBA" id="ARBA00023209"/>
    </source>
</evidence>
<dbReference type="Gene3D" id="3.30.200.20">
    <property type="entry name" value="Phosphorylase Kinase, domain 1"/>
    <property type="match status" value="1"/>
</dbReference>
<gene>
    <name evidence="7" type="ORF">OFUS_LOCUS9317</name>
</gene>
<dbReference type="SUPFAM" id="SSF56112">
    <property type="entry name" value="Protein kinase-like (PK-like)"/>
    <property type="match status" value="1"/>
</dbReference>
<evidence type="ECO:0000256" key="3">
    <source>
        <dbReference type="ARBA" id="ARBA00037883"/>
    </source>
</evidence>
<dbReference type="CDD" id="cd05157">
    <property type="entry name" value="ETNK_euk"/>
    <property type="match status" value="1"/>
</dbReference>
<sequence length="354" mass="42400">MYWSWIFWLMRMLLDMSKMMLLRSMRPNWKNVKCKVFTGGLTNKLIGCYNKGAKDDMVLVKIYGNGTESFIDRDKELHYMKLLHNKGCAPPIYARFHNGICYGYIPRKCINEKMVRDKHIGRLIGHEMAKIHSIQEISKCEGQNKMRQEPMLFHQLEKYLCLIPEGFADDQEKNKRYKIGMKYRQEDFRAEFERLKTHLKTLDSPVVLCHNDVLLRNIIYNKDNEKITFIDYEYTDYNYQAFDIGNHFNRFSDPNKIDFSLYPTKTFQLSWLREYLVAWYYLQGLHKIPTNRDIDILYVQVRKFSLASHFFWGVWAIVQTRLSNIDFDFLGYAILLLNEYDRMRDDILAMPLPD</sequence>
<evidence type="ECO:0000313" key="7">
    <source>
        <dbReference type="EMBL" id="CAH1782920.1"/>
    </source>
</evidence>
<organism evidence="7 8">
    <name type="scientific">Owenia fusiformis</name>
    <name type="common">Polychaete worm</name>
    <dbReference type="NCBI Taxonomy" id="6347"/>
    <lineage>
        <taxon>Eukaryota</taxon>
        <taxon>Metazoa</taxon>
        <taxon>Spiralia</taxon>
        <taxon>Lophotrochozoa</taxon>
        <taxon>Annelida</taxon>
        <taxon>Polychaeta</taxon>
        <taxon>Sedentaria</taxon>
        <taxon>Canalipalpata</taxon>
        <taxon>Sabellida</taxon>
        <taxon>Oweniida</taxon>
        <taxon>Oweniidae</taxon>
        <taxon>Owenia</taxon>
    </lineage>
</organism>
<name>A0A8S4NMC9_OWEFU</name>
<keyword evidence="1" id="KW-0444">Lipid biosynthesis</keyword>
<feature type="signal peptide" evidence="6">
    <location>
        <begin position="1"/>
        <end position="24"/>
    </location>
</feature>
<dbReference type="PANTHER" id="PTHR22603:SF66">
    <property type="entry name" value="ETHANOLAMINE KINASE"/>
    <property type="match status" value="1"/>
</dbReference>
<keyword evidence="8" id="KW-1185">Reference proteome</keyword>
<keyword evidence="6" id="KW-0732">Signal</keyword>
<accession>A0A8S4NMC9</accession>